<dbReference type="Proteomes" id="UP000781958">
    <property type="component" value="Unassembled WGS sequence"/>
</dbReference>
<evidence type="ECO:0000313" key="3">
    <source>
        <dbReference type="Proteomes" id="UP000781958"/>
    </source>
</evidence>
<name>A0ABS4SG08_9PROT</name>
<protein>
    <submittedName>
        <fullName evidence="2">GNAT family acetyltransferase</fullName>
    </submittedName>
</protein>
<dbReference type="RefSeq" id="WP_209764992.1">
    <property type="nucleotide sequence ID" value="NZ_JAGINP010000003.1"/>
</dbReference>
<dbReference type="EMBL" id="JAGINP010000003">
    <property type="protein sequence ID" value="MBP2291504.1"/>
    <property type="molecule type" value="Genomic_DNA"/>
</dbReference>
<evidence type="ECO:0000259" key="1">
    <source>
        <dbReference type="PROSITE" id="PS51729"/>
    </source>
</evidence>
<dbReference type="SUPFAM" id="SSF55729">
    <property type="entry name" value="Acyl-CoA N-acyltransferases (Nat)"/>
    <property type="match status" value="1"/>
</dbReference>
<dbReference type="PANTHER" id="PTHR31435:SF10">
    <property type="entry name" value="BSR4717 PROTEIN"/>
    <property type="match status" value="1"/>
</dbReference>
<reference evidence="2 3" key="1">
    <citation type="submission" date="2021-03" db="EMBL/GenBank/DDBJ databases">
        <title>Genomic Encyclopedia of Type Strains, Phase III (KMG-III): the genomes of soil and plant-associated and newly described type strains.</title>
        <authorList>
            <person name="Whitman W."/>
        </authorList>
    </citation>
    <scope>NUCLEOTIDE SEQUENCE [LARGE SCALE GENOMIC DNA]</scope>
    <source>
        <strain evidence="2 3">IMMIB AFH-6</strain>
    </source>
</reference>
<accession>A0ABS4SG08</accession>
<evidence type="ECO:0000313" key="2">
    <source>
        <dbReference type="EMBL" id="MBP2291504.1"/>
    </source>
</evidence>
<proteinExistence type="predicted"/>
<dbReference type="InterPro" id="IPR031165">
    <property type="entry name" value="GNAT_YJDJ"/>
</dbReference>
<feature type="domain" description="N-acetyltransferase" evidence="1">
    <location>
        <begin position="6"/>
        <end position="91"/>
    </location>
</feature>
<dbReference type="InterPro" id="IPR016181">
    <property type="entry name" value="Acyl_CoA_acyltransferase"/>
</dbReference>
<sequence>MSADVKNNAARNRYELKVGDATAIAQYEPGEGRITFTHTEVPESLSGQGVGSALARGALDDARARGLRVVPVCTFIAGYLKRHPEYQDIVDPPPPAS</sequence>
<organism evidence="2 3">
    <name type="scientific">Azospirillum rugosum</name>
    <dbReference type="NCBI Taxonomy" id="416170"/>
    <lineage>
        <taxon>Bacteria</taxon>
        <taxon>Pseudomonadati</taxon>
        <taxon>Pseudomonadota</taxon>
        <taxon>Alphaproteobacteria</taxon>
        <taxon>Rhodospirillales</taxon>
        <taxon>Azospirillaceae</taxon>
        <taxon>Azospirillum</taxon>
    </lineage>
</organism>
<dbReference type="PANTHER" id="PTHR31435">
    <property type="entry name" value="PROTEIN NATD1"/>
    <property type="match status" value="1"/>
</dbReference>
<keyword evidence="3" id="KW-1185">Reference proteome</keyword>
<dbReference type="InterPro" id="IPR045057">
    <property type="entry name" value="Gcn5-rel_NAT"/>
</dbReference>
<gene>
    <name evidence="2" type="ORF">J2851_001253</name>
</gene>
<dbReference type="PROSITE" id="PS51729">
    <property type="entry name" value="GNAT_YJDJ"/>
    <property type="match status" value="1"/>
</dbReference>
<comment type="caution">
    <text evidence="2">The sequence shown here is derived from an EMBL/GenBank/DDBJ whole genome shotgun (WGS) entry which is preliminary data.</text>
</comment>
<dbReference type="Pfam" id="PF14542">
    <property type="entry name" value="Acetyltransf_CG"/>
    <property type="match status" value="1"/>
</dbReference>
<dbReference type="Gene3D" id="3.40.630.30">
    <property type="match status" value="1"/>
</dbReference>